<evidence type="ECO:0000313" key="2">
    <source>
        <dbReference type="Proteomes" id="UP000663859"/>
    </source>
</evidence>
<accession>A0A8J2BN84</accession>
<reference evidence="1" key="1">
    <citation type="submission" date="2021-02" db="EMBL/GenBank/DDBJ databases">
        <authorList>
            <person name="Cremers G."/>
            <person name="Picone N."/>
        </authorList>
    </citation>
    <scope>NUCLEOTIDE SEQUENCE</scope>
    <source>
        <strain evidence="1">PQ17</strain>
    </source>
</reference>
<gene>
    <name evidence="1" type="ORF">MPNT_260006</name>
</gene>
<dbReference type="Proteomes" id="UP000663859">
    <property type="component" value="Unassembled WGS sequence"/>
</dbReference>
<dbReference type="EMBL" id="CAJNOB010000019">
    <property type="protein sequence ID" value="CAF0698315.1"/>
    <property type="molecule type" value="Genomic_DNA"/>
</dbReference>
<sequence length="165" mass="18459">MPAFGLVRTLWACLAGLGCLGIFPGWSMAQEAAVRLESLETMRILRGGMTQRLVGVRWDKERKVLVVSVSFRDDLFRNKEATDVEAFRSFSFPGVTLDENSGLFCAQDSSGHQFLVAERKRGLFGERIVLGKETRFSLFPIGHEVRGILEAREKIRKATPQTPQG</sequence>
<proteinExistence type="predicted"/>
<protein>
    <submittedName>
        <fullName evidence="1">Uncharacterized protein</fullName>
    </submittedName>
</protein>
<dbReference type="AlphaFoldDB" id="A0A8J2BN84"/>
<organism evidence="1 2">
    <name type="scientific">Candidatus Methylacidithermus pantelleriae</name>
    <dbReference type="NCBI Taxonomy" id="2744239"/>
    <lineage>
        <taxon>Bacteria</taxon>
        <taxon>Pseudomonadati</taxon>
        <taxon>Verrucomicrobiota</taxon>
        <taxon>Methylacidiphilae</taxon>
        <taxon>Methylacidiphilales</taxon>
        <taxon>Methylacidiphilaceae</taxon>
        <taxon>Candidatus Methylacidithermus</taxon>
    </lineage>
</organism>
<evidence type="ECO:0000313" key="1">
    <source>
        <dbReference type="EMBL" id="CAF0698315.1"/>
    </source>
</evidence>
<comment type="caution">
    <text evidence="1">The sequence shown here is derived from an EMBL/GenBank/DDBJ whole genome shotgun (WGS) entry which is preliminary data.</text>
</comment>
<name>A0A8J2BN84_9BACT</name>
<keyword evidence="2" id="KW-1185">Reference proteome</keyword>